<accession>A0A919MAE3</accession>
<dbReference type="RefSeq" id="WP_203819080.1">
    <property type="nucleotide sequence ID" value="NZ_BAAABP010000004.1"/>
</dbReference>
<organism evidence="1 2">
    <name type="scientific">Paractinoplanes ferrugineus</name>
    <dbReference type="NCBI Taxonomy" id="113564"/>
    <lineage>
        <taxon>Bacteria</taxon>
        <taxon>Bacillati</taxon>
        <taxon>Actinomycetota</taxon>
        <taxon>Actinomycetes</taxon>
        <taxon>Micromonosporales</taxon>
        <taxon>Micromonosporaceae</taxon>
        <taxon>Paractinoplanes</taxon>
    </lineage>
</organism>
<protein>
    <submittedName>
        <fullName evidence="1">Uncharacterized protein</fullName>
    </submittedName>
</protein>
<name>A0A919MAE3_9ACTN</name>
<dbReference type="EMBL" id="BOMM01000039">
    <property type="protein sequence ID" value="GIE12496.1"/>
    <property type="molecule type" value="Genomic_DNA"/>
</dbReference>
<evidence type="ECO:0000313" key="1">
    <source>
        <dbReference type="EMBL" id="GIE12496.1"/>
    </source>
</evidence>
<gene>
    <name evidence="1" type="ORF">Afe05nite_43360</name>
</gene>
<dbReference type="AlphaFoldDB" id="A0A919MAE3"/>
<comment type="caution">
    <text evidence="1">The sequence shown here is derived from an EMBL/GenBank/DDBJ whole genome shotgun (WGS) entry which is preliminary data.</text>
</comment>
<proteinExistence type="predicted"/>
<reference evidence="1" key="1">
    <citation type="submission" date="2021-01" db="EMBL/GenBank/DDBJ databases">
        <title>Whole genome shotgun sequence of Actinoplanes ferrugineus NBRC 15555.</title>
        <authorList>
            <person name="Komaki H."/>
            <person name="Tamura T."/>
        </authorList>
    </citation>
    <scope>NUCLEOTIDE SEQUENCE</scope>
    <source>
        <strain evidence="1">NBRC 15555</strain>
    </source>
</reference>
<evidence type="ECO:0000313" key="2">
    <source>
        <dbReference type="Proteomes" id="UP000598174"/>
    </source>
</evidence>
<sequence>MGYQPPHGLQLVYDPNNGSCHFVLYSEPPGIGPGIALNGGKILTIDKTTDGKAVTAGSPYAEEWVQRLEPCAPDALHVALVGSKDAAALWHPCVYDDPQSPVAIAGDGCVCWQTFHDPVTWMPVAANHFRTVSGNHENWRYHTCSPLGFPDGERLASLIIDGGQIWIRNQDGTLHFLPEAYGAGYGTGYGGGGPTELARMIEKIVQQDGYDITPGTASGMPDRKILAWVSSPAAKHRQELSLDQLKRLRRTGMIT</sequence>
<keyword evidence="2" id="KW-1185">Reference proteome</keyword>
<dbReference type="Proteomes" id="UP000598174">
    <property type="component" value="Unassembled WGS sequence"/>
</dbReference>